<dbReference type="GO" id="GO:0004930">
    <property type="term" value="F:G protein-coupled receptor activity"/>
    <property type="evidence" value="ECO:0007669"/>
    <property type="project" value="UniProtKB-KW"/>
</dbReference>
<evidence type="ECO:0000259" key="10">
    <source>
        <dbReference type="PROSITE" id="PS50262"/>
    </source>
</evidence>
<comment type="subcellular location">
    <subcellularLocation>
        <location evidence="1">Cell membrane</location>
        <topology evidence="1">Multi-pass membrane protein</topology>
    </subcellularLocation>
</comment>
<evidence type="ECO:0000256" key="1">
    <source>
        <dbReference type="ARBA" id="ARBA00004651"/>
    </source>
</evidence>
<feature type="transmembrane region" description="Helical" evidence="9">
    <location>
        <begin position="99"/>
        <end position="120"/>
    </location>
</feature>
<keyword evidence="6 9" id="KW-0472">Membrane</keyword>
<comment type="caution">
    <text evidence="11">The sequence shown here is derived from an EMBL/GenBank/DDBJ whole genome shotgun (WGS) entry which is preliminary data.</text>
</comment>
<evidence type="ECO:0000256" key="8">
    <source>
        <dbReference type="ARBA" id="ARBA00023224"/>
    </source>
</evidence>
<name>A0A1W0WXU2_HYPEX</name>
<feature type="transmembrane region" description="Helical" evidence="9">
    <location>
        <begin position="184"/>
        <end position="213"/>
    </location>
</feature>
<dbReference type="InterPro" id="IPR000276">
    <property type="entry name" value="GPCR_Rhodpsn"/>
</dbReference>
<dbReference type="Pfam" id="PF00001">
    <property type="entry name" value="7tm_1"/>
    <property type="match status" value="1"/>
</dbReference>
<keyword evidence="8" id="KW-0807">Transducer</keyword>
<dbReference type="GO" id="GO:0005886">
    <property type="term" value="C:plasma membrane"/>
    <property type="evidence" value="ECO:0007669"/>
    <property type="project" value="UniProtKB-SubCell"/>
</dbReference>
<evidence type="ECO:0000256" key="6">
    <source>
        <dbReference type="ARBA" id="ARBA00023136"/>
    </source>
</evidence>
<feature type="transmembrane region" description="Helical" evidence="9">
    <location>
        <begin position="35"/>
        <end position="51"/>
    </location>
</feature>
<evidence type="ECO:0000256" key="9">
    <source>
        <dbReference type="SAM" id="Phobius"/>
    </source>
</evidence>
<dbReference type="PANTHER" id="PTHR24249:SF411">
    <property type="entry name" value="G-PROTEIN COUPLED RECEPTORS FAMILY 1 PROFILE DOMAIN-CONTAINING PROTEIN"/>
    <property type="match status" value="1"/>
</dbReference>
<keyword evidence="3 9" id="KW-0812">Transmembrane</keyword>
<keyword evidence="7" id="KW-0675">Receptor</keyword>
<dbReference type="AlphaFoldDB" id="A0A1W0WXU2"/>
<dbReference type="OrthoDB" id="9894375at2759"/>
<dbReference type="PROSITE" id="PS50262">
    <property type="entry name" value="G_PROTEIN_RECEP_F1_2"/>
    <property type="match status" value="1"/>
</dbReference>
<protein>
    <recommendedName>
        <fullName evidence="10">G-protein coupled receptors family 1 profile domain-containing protein</fullName>
    </recommendedName>
</protein>
<keyword evidence="5" id="KW-0297">G-protein coupled receptor</keyword>
<evidence type="ECO:0000313" key="11">
    <source>
        <dbReference type="EMBL" id="OQV20009.1"/>
    </source>
</evidence>
<dbReference type="EMBL" id="MTYJ01000034">
    <property type="protein sequence ID" value="OQV20009.1"/>
    <property type="molecule type" value="Genomic_DNA"/>
</dbReference>
<organism evidence="11 12">
    <name type="scientific">Hypsibius exemplaris</name>
    <name type="common">Freshwater tardigrade</name>
    <dbReference type="NCBI Taxonomy" id="2072580"/>
    <lineage>
        <taxon>Eukaryota</taxon>
        <taxon>Metazoa</taxon>
        <taxon>Ecdysozoa</taxon>
        <taxon>Tardigrada</taxon>
        <taxon>Eutardigrada</taxon>
        <taxon>Parachela</taxon>
        <taxon>Hypsibioidea</taxon>
        <taxon>Hypsibiidae</taxon>
        <taxon>Hypsibius</taxon>
    </lineage>
</organism>
<feature type="transmembrane region" description="Helical" evidence="9">
    <location>
        <begin position="63"/>
        <end position="87"/>
    </location>
</feature>
<dbReference type="PROSITE" id="PS00237">
    <property type="entry name" value="G_PROTEIN_RECEP_F1_1"/>
    <property type="match status" value="1"/>
</dbReference>
<dbReference type="InterPro" id="IPR017452">
    <property type="entry name" value="GPCR_Rhodpsn_7TM"/>
</dbReference>
<feature type="transmembrane region" description="Helical" evidence="9">
    <location>
        <begin position="287"/>
        <end position="305"/>
    </location>
</feature>
<keyword evidence="4 9" id="KW-1133">Transmembrane helix</keyword>
<feature type="transmembrane region" description="Helical" evidence="9">
    <location>
        <begin position="141"/>
        <end position="164"/>
    </location>
</feature>
<dbReference type="Proteomes" id="UP000192578">
    <property type="component" value="Unassembled WGS sequence"/>
</dbReference>
<evidence type="ECO:0000313" key="12">
    <source>
        <dbReference type="Proteomes" id="UP000192578"/>
    </source>
</evidence>
<reference evidence="12" key="1">
    <citation type="submission" date="2017-01" db="EMBL/GenBank/DDBJ databases">
        <title>Comparative genomics of anhydrobiosis in the tardigrade Hypsibius dujardini.</title>
        <authorList>
            <person name="Yoshida Y."/>
            <person name="Koutsovoulos G."/>
            <person name="Laetsch D."/>
            <person name="Stevens L."/>
            <person name="Kumar S."/>
            <person name="Horikawa D."/>
            <person name="Ishino K."/>
            <person name="Komine S."/>
            <person name="Tomita M."/>
            <person name="Blaxter M."/>
            <person name="Arakawa K."/>
        </authorList>
    </citation>
    <scope>NUCLEOTIDE SEQUENCE [LARGE SCALE GENOMIC DNA]</scope>
    <source>
        <strain evidence="12">Z151</strain>
    </source>
</reference>
<proteinExistence type="predicted"/>
<feature type="domain" description="G-protein coupled receptors family 1 profile" evidence="10">
    <location>
        <begin position="40"/>
        <end position="301"/>
    </location>
</feature>
<sequence>MYASNNTTAFPGLNVTQCPAVFSEKWVARLAPGPLFSPAIILLQIFTLITFHRWHSRDPYLSLHVSLACSSLAYGIIGLSFGITTLNPWSDLVATASRALNYLSVFAHNSSTTTLLFISLDRWLSVEFPIQYRARISQKKVLFAIAGLWFVSFLQSVPGMIVYWSAMQAYCNRLTTFFYPSLGFYLWSVLTGPVLLSLTALAQLRIITIAVATKLRVVRARGRIGKKPTHGPAPVELSVLMGIIRERLLASVVVVIVQLFANVPYRITIQFASRYAWSSQTMAFWSMAWISVQHIFSPVVYLTFFRGFERLRKGSLVSVV</sequence>
<evidence type="ECO:0000256" key="4">
    <source>
        <dbReference type="ARBA" id="ARBA00022989"/>
    </source>
</evidence>
<gene>
    <name evidence="11" type="ORF">BV898_06013</name>
</gene>
<accession>A0A1W0WXU2</accession>
<dbReference type="Gene3D" id="1.20.1070.10">
    <property type="entry name" value="Rhodopsin 7-helix transmembrane proteins"/>
    <property type="match status" value="1"/>
</dbReference>
<dbReference type="InterPro" id="IPR050569">
    <property type="entry name" value="TAAR"/>
</dbReference>
<keyword evidence="2" id="KW-1003">Cell membrane</keyword>
<dbReference type="SUPFAM" id="SSF81321">
    <property type="entry name" value="Family A G protein-coupled receptor-like"/>
    <property type="match status" value="1"/>
</dbReference>
<keyword evidence="12" id="KW-1185">Reference proteome</keyword>
<evidence type="ECO:0000256" key="3">
    <source>
        <dbReference type="ARBA" id="ARBA00022692"/>
    </source>
</evidence>
<dbReference type="PANTHER" id="PTHR24249">
    <property type="entry name" value="HISTAMINE RECEPTOR-RELATED G-PROTEIN COUPLED RECEPTOR"/>
    <property type="match status" value="1"/>
</dbReference>
<evidence type="ECO:0000256" key="5">
    <source>
        <dbReference type="ARBA" id="ARBA00023040"/>
    </source>
</evidence>
<feature type="transmembrane region" description="Helical" evidence="9">
    <location>
        <begin position="248"/>
        <end position="267"/>
    </location>
</feature>
<evidence type="ECO:0000256" key="7">
    <source>
        <dbReference type="ARBA" id="ARBA00023170"/>
    </source>
</evidence>
<evidence type="ECO:0000256" key="2">
    <source>
        <dbReference type="ARBA" id="ARBA00022475"/>
    </source>
</evidence>